<dbReference type="Proteomes" id="UP000280659">
    <property type="component" value="Segment"/>
</dbReference>
<dbReference type="EMBL" id="MH800199">
    <property type="protein sequence ID" value="AYD85852.1"/>
    <property type="molecule type" value="Genomic_DNA"/>
</dbReference>
<gene>
    <name evidence="1" type="ORF">Aci022_171</name>
</gene>
<evidence type="ECO:0000313" key="1">
    <source>
        <dbReference type="EMBL" id="AYD85852.1"/>
    </source>
</evidence>
<name>A0A386KKA9_9CAUD</name>
<accession>A0A386KKA9</accession>
<sequence length="44" mass="5231">MYLSRVISSRNMESITIQERVKRCSLLGKPMSLLQVYFCKFKFV</sequence>
<proteinExistence type="predicted"/>
<keyword evidence="2" id="KW-1185">Reference proteome</keyword>
<evidence type="ECO:0000313" key="2">
    <source>
        <dbReference type="Proteomes" id="UP000280659"/>
    </source>
</evidence>
<reference evidence="1 2" key="1">
    <citation type="submission" date="2018-08" db="EMBL/GenBank/DDBJ databases">
        <title>Complete genome sequence of five Acinetobacter baumannii phages from Abidjan, Cote d'Ivoire.</title>
        <authorList>
            <person name="Essoh C."/>
            <person name="Vernadet J.-P."/>
            <person name="Vergnaud G."/>
            <person name="Resch G."/>
            <person name="Pourcel C."/>
        </authorList>
    </citation>
    <scope>NUCLEOTIDE SEQUENCE [LARGE SCALE GENOMIC DNA]</scope>
</reference>
<protein>
    <submittedName>
        <fullName evidence="1">Uncharacterized protein</fullName>
    </submittedName>
</protein>
<organism evidence="1 2">
    <name type="scientific">Acinetobacter phage vB_AbaM_B09_Aci02-2</name>
    <dbReference type="NCBI Taxonomy" id="2315467"/>
    <lineage>
        <taxon>Viruses</taxon>
        <taxon>Duplodnaviria</taxon>
        <taxon>Heunggongvirae</taxon>
        <taxon>Uroviricota</taxon>
        <taxon>Caudoviricetes</taxon>
        <taxon>Saclayvirus</taxon>
        <taxon>Saclayvirus Aci022</taxon>
    </lineage>
</organism>